<reference evidence="15 16" key="1">
    <citation type="submission" date="2016-10" db="EMBL/GenBank/DDBJ databases">
        <authorList>
            <person name="de Groot N.N."/>
        </authorList>
    </citation>
    <scope>NUCLEOTIDE SEQUENCE [LARGE SCALE GENOMIC DNA]</scope>
    <source>
        <strain evidence="15 16">AA1</strain>
    </source>
</reference>
<dbReference type="GO" id="GO:0003677">
    <property type="term" value="F:DNA binding"/>
    <property type="evidence" value="ECO:0007669"/>
    <property type="project" value="UniProtKB-KW"/>
</dbReference>
<evidence type="ECO:0000259" key="14">
    <source>
        <dbReference type="PROSITE" id="PS51217"/>
    </source>
</evidence>
<feature type="binding site" evidence="12">
    <location>
        <begin position="22"/>
        <end position="29"/>
    </location>
    <ligand>
        <name>ATP</name>
        <dbReference type="ChEBI" id="CHEBI:30616"/>
    </ligand>
</feature>
<name>A0A1G5I590_9BACT</name>
<dbReference type="InterPro" id="IPR014016">
    <property type="entry name" value="UvrD-like_ATP-bd"/>
</dbReference>
<protein>
    <recommendedName>
        <fullName evidence="9">DNA 3'-5' helicase</fullName>
        <ecNumber evidence="9">5.6.2.4</ecNumber>
    </recommendedName>
    <alternativeName>
        <fullName evidence="10">DNA 3'-5' helicase II</fullName>
    </alternativeName>
</protein>
<keyword evidence="2 12" id="KW-0547">Nucleotide-binding</keyword>
<keyword evidence="6" id="KW-0238">DNA-binding</keyword>
<keyword evidence="7" id="KW-0413">Isomerase</keyword>
<proteinExistence type="inferred from homology"/>
<comment type="catalytic activity">
    <reaction evidence="11">
        <text>ATP + H2O = ADP + phosphate + H(+)</text>
        <dbReference type="Rhea" id="RHEA:13065"/>
        <dbReference type="ChEBI" id="CHEBI:15377"/>
        <dbReference type="ChEBI" id="CHEBI:15378"/>
        <dbReference type="ChEBI" id="CHEBI:30616"/>
        <dbReference type="ChEBI" id="CHEBI:43474"/>
        <dbReference type="ChEBI" id="CHEBI:456216"/>
        <dbReference type="EC" id="5.6.2.4"/>
    </reaction>
</comment>
<organism evidence="15 16">
    <name type="scientific">Desulfoluna spongiiphila</name>
    <dbReference type="NCBI Taxonomy" id="419481"/>
    <lineage>
        <taxon>Bacteria</taxon>
        <taxon>Pseudomonadati</taxon>
        <taxon>Thermodesulfobacteriota</taxon>
        <taxon>Desulfobacteria</taxon>
        <taxon>Desulfobacterales</taxon>
        <taxon>Desulfolunaceae</taxon>
        <taxon>Desulfoluna</taxon>
    </lineage>
</organism>
<dbReference type="CDD" id="cd17932">
    <property type="entry name" value="DEXQc_UvrD"/>
    <property type="match status" value="1"/>
</dbReference>
<dbReference type="InterPro" id="IPR013986">
    <property type="entry name" value="DExx_box_DNA_helicase_dom_sf"/>
</dbReference>
<evidence type="ECO:0000256" key="7">
    <source>
        <dbReference type="ARBA" id="ARBA00023235"/>
    </source>
</evidence>
<evidence type="ECO:0000256" key="6">
    <source>
        <dbReference type="ARBA" id="ARBA00023125"/>
    </source>
</evidence>
<dbReference type="PANTHER" id="PTHR11070:SF2">
    <property type="entry name" value="ATP-DEPENDENT DNA HELICASE SRS2"/>
    <property type="match status" value="1"/>
</dbReference>
<accession>A0A1G5I590</accession>
<evidence type="ECO:0000256" key="12">
    <source>
        <dbReference type="PROSITE-ProRule" id="PRU00560"/>
    </source>
</evidence>
<feature type="domain" description="UvrD-like helicase ATP-binding" evidence="13">
    <location>
        <begin position="1"/>
        <end position="276"/>
    </location>
</feature>
<dbReference type="STRING" id="419481.SAMN05216233_117100"/>
<evidence type="ECO:0000256" key="5">
    <source>
        <dbReference type="ARBA" id="ARBA00022840"/>
    </source>
</evidence>
<dbReference type="InterPro" id="IPR027417">
    <property type="entry name" value="P-loop_NTPase"/>
</dbReference>
<feature type="domain" description="UvrD-like helicase C-terminal" evidence="14">
    <location>
        <begin position="277"/>
        <end position="542"/>
    </location>
</feature>
<dbReference type="Pfam" id="PF13361">
    <property type="entry name" value="UvrD_C"/>
    <property type="match status" value="2"/>
</dbReference>
<keyword evidence="4 12" id="KW-0347">Helicase</keyword>
<dbReference type="InterPro" id="IPR014017">
    <property type="entry name" value="DNA_helicase_UvrD-like_C"/>
</dbReference>
<evidence type="ECO:0000256" key="2">
    <source>
        <dbReference type="ARBA" id="ARBA00022741"/>
    </source>
</evidence>
<evidence type="ECO:0000313" key="16">
    <source>
        <dbReference type="Proteomes" id="UP000198870"/>
    </source>
</evidence>
<dbReference type="GO" id="GO:0005524">
    <property type="term" value="F:ATP binding"/>
    <property type="evidence" value="ECO:0007669"/>
    <property type="project" value="UniProtKB-UniRule"/>
</dbReference>
<evidence type="ECO:0000256" key="10">
    <source>
        <dbReference type="ARBA" id="ARBA00034923"/>
    </source>
</evidence>
<evidence type="ECO:0000256" key="8">
    <source>
        <dbReference type="ARBA" id="ARBA00034617"/>
    </source>
</evidence>
<keyword evidence="3 12" id="KW-0378">Hydrolase</keyword>
<dbReference type="GO" id="GO:0043138">
    <property type="term" value="F:3'-5' DNA helicase activity"/>
    <property type="evidence" value="ECO:0007669"/>
    <property type="project" value="UniProtKB-EC"/>
</dbReference>
<dbReference type="EMBL" id="FMUX01000017">
    <property type="protein sequence ID" value="SCY70840.1"/>
    <property type="molecule type" value="Genomic_DNA"/>
</dbReference>
<dbReference type="OrthoDB" id="9810135at2"/>
<dbReference type="Gene3D" id="3.40.50.300">
    <property type="entry name" value="P-loop containing nucleotide triphosphate hydrolases"/>
    <property type="match status" value="2"/>
</dbReference>
<evidence type="ECO:0000256" key="9">
    <source>
        <dbReference type="ARBA" id="ARBA00034808"/>
    </source>
</evidence>
<evidence type="ECO:0000313" key="15">
    <source>
        <dbReference type="EMBL" id="SCY70840.1"/>
    </source>
</evidence>
<gene>
    <name evidence="15" type="ORF">SAMN05216233_117100</name>
</gene>
<comment type="similarity">
    <text evidence="1">Belongs to the helicase family. UvrD subfamily.</text>
</comment>
<evidence type="ECO:0000256" key="4">
    <source>
        <dbReference type="ARBA" id="ARBA00022806"/>
    </source>
</evidence>
<dbReference type="Pfam" id="PF00580">
    <property type="entry name" value="UvrD-helicase"/>
    <property type="match status" value="1"/>
</dbReference>
<dbReference type="PANTHER" id="PTHR11070">
    <property type="entry name" value="UVRD / RECB / PCRA DNA HELICASE FAMILY MEMBER"/>
    <property type="match status" value="1"/>
</dbReference>
<dbReference type="RefSeq" id="WP_092213302.1">
    <property type="nucleotide sequence ID" value="NZ_FMUX01000017.1"/>
</dbReference>
<evidence type="ECO:0000256" key="1">
    <source>
        <dbReference type="ARBA" id="ARBA00009922"/>
    </source>
</evidence>
<dbReference type="InterPro" id="IPR000212">
    <property type="entry name" value="DNA_helicase_UvrD/REP"/>
</dbReference>
<dbReference type="Gene3D" id="1.10.486.10">
    <property type="entry name" value="PCRA, domain 4"/>
    <property type="match status" value="1"/>
</dbReference>
<evidence type="ECO:0000256" key="3">
    <source>
        <dbReference type="ARBA" id="ARBA00022801"/>
    </source>
</evidence>
<evidence type="ECO:0000256" key="11">
    <source>
        <dbReference type="ARBA" id="ARBA00048988"/>
    </source>
</evidence>
<evidence type="ECO:0000259" key="13">
    <source>
        <dbReference type="PROSITE" id="PS51198"/>
    </source>
</evidence>
<dbReference type="EC" id="5.6.2.4" evidence="9"/>
<dbReference type="GO" id="GO:0000725">
    <property type="term" value="P:recombinational repair"/>
    <property type="evidence" value="ECO:0007669"/>
    <property type="project" value="TreeGrafter"/>
</dbReference>
<dbReference type="Proteomes" id="UP000198870">
    <property type="component" value="Unassembled WGS sequence"/>
</dbReference>
<dbReference type="AlphaFoldDB" id="A0A1G5I590"/>
<dbReference type="PROSITE" id="PS51198">
    <property type="entry name" value="UVRD_HELICASE_ATP_BIND"/>
    <property type="match status" value="1"/>
</dbReference>
<dbReference type="GO" id="GO:0016887">
    <property type="term" value="F:ATP hydrolysis activity"/>
    <property type="evidence" value="ECO:0007669"/>
    <property type="project" value="RHEA"/>
</dbReference>
<keyword evidence="5 12" id="KW-0067">ATP-binding</keyword>
<dbReference type="PROSITE" id="PS51217">
    <property type="entry name" value="UVRD_HELICASE_CTER"/>
    <property type="match status" value="1"/>
</dbReference>
<sequence length="619" mass="71382">MKLSQQQAAAVEHLGSPALVVAGAGSGKTRTLTARFARLMERNVDSRRILAITFTNKAAGEMKTRLMQMTGCLDTDFPWVRTYHSACYTILKKHCTKLGYRMPLEIFSSYHQQKTIKEIALAQNIDKKHAPAILSEISRAKNSGNVNKYLDALPLITRSRTEGIYREYERILKEKNALDFDNILCLTRDLLRDHPEVQAEYREKFQHILVDEYQDTNNLQEEITRLLLGHENLFCVGDDWQAVYGFRGSNVSHFLSFPEKYPNARIFRLEQNYRSADEIVQLANGVIGFNESRMDKHCFSEKKGAVIETRTFFNEFEEAEWVARKIRTEFRTGVDYEDMVVMYRTKALSLWFEKALRQLQIPYQMVGSKGFFERKEILDLNCYLLAAAFPSDDVAFERIVNTPKRGIGPSMITKIAQARVGLMSFQQSARIMVKERVLTKKVHEGLTAIFELLDAIKEMPPALAIQEILDRTGYLGYLEGYCKTPDEYNTRKDQVDELLHTASLKETLHDYLEDVNLIREDKDDDDGGGKGVHLSTVHASKGLEYQMAFIVGLEEQLFPHWRSMESDHELEEERRLMYVAVTRAESHLYVTSASSRRKKRAKKSRFFYELDEAMDELGI</sequence>
<dbReference type="SUPFAM" id="SSF52540">
    <property type="entry name" value="P-loop containing nucleoside triphosphate hydrolases"/>
    <property type="match status" value="1"/>
</dbReference>
<dbReference type="Gene3D" id="1.10.10.160">
    <property type="match status" value="1"/>
</dbReference>
<keyword evidence="16" id="KW-1185">Reference proteome</keyword>
<comment type="catalytic activity">
    <reaction evidence="8">
        <text>Couples ATP hydrolysis with the unwinding of duplex DNA by translocating in the 3'-5' direction.</text>
        <dbReference type="EC" id="5.6.2.4"/>
    </reaction>
</comment>